<keyword evidence="3" id="KW-0663">Pyridoxal phosphate</keyword>
<dbReference type="FunFam" id="3.40.640.10:FF:000030">
    <property type="entry name" value="Low-specificity L-threonine aldolase"/>
    <property type="match status" value="1"/>
</dbReference>
<keyword evidence="8" id="KW-1185">Reference proteome</keyword>
<evidence type="ECO:0000256" key="5">
    <source>
        <dbReference type="PIRSR" id="PIRSR017617-1"/>
    </source>
</evidence>
<dbReference type="AlphaFoldDB" id="A0A1I8NCK1"/>
<accession>A0A1I8NCK1</accession>
<comment type="similarity">
    <text evidence="2">Belongs to the threonine aldolase family.</text>
</comment>
<dbReference type="InterPro" id="IPR015421">
    <property type="entry name" value="PyrdxlP-dep_Trfase_major"/>
</dbReference>
<comment type="cofactor">
    <cofactor evidence="1">
        <name>pyridoxal 5'-phosphate</name>
        <dbReference type="ChEBI" id="CHEBI:597326"/>
    </cofactor>
</comment>
<feature type="modified residue" description="N6-(pyridoxal phosphate)lysine" evidence="5">
    <location>
        <position position="220"/>
    </location>
</feature>
<dbReference type="GO" id="GO:0006545">
    <property type="term" value="P:glycine biosynthetic process"/>
    <property type="evidence" value="ECO:0007669"/>
    <property type="project" value="TreeGrafter"/>
</dbReference>
<dbReference type="RefSeq" id="XP_058987441.1">
    <property type="nucleotide sequence ID" value="XM_059131458.1"/>
</dbReference>
<organism evidence="7">
    <name type="scientific">Musca domestica</name>
    <name type="common">House fly</name>
    <dbReference type="NCBI Taxonomy" id="7370"/>
    <lineage>
        <taxon>Eukaryota</taxon>
        <taxon>Metazoa</taxon>
        <taxon>Ecdysozoa</taxon>
        <taxon>Arthropoda</taxon>
        <taxon>Hexapoda</taxon>
        <taxon>Insecta</taxon>
        <taxon>Pterygota</taxon>
        <taxon>Neoptera</taxon>
        <taxon>Endopterygota</taxon>
        <taxon>Diptera</taxon>
        <taxon>Brachycera</taxon>
        <taxon>Muscomorpha</taxon>
        <taxon>Muscoidea</taxon>
        <taxon>Muscidae</taxon>
        <taxon>Musca</taxon>
    </lineage>
</organism>
<reference evidence="7" key="1">
    <citation type="submission" date="2020-05" db="UniProtKB">
        <authorList>
            <consortium name="EnsemblMetazoa"/>
        </authorList>
    </citation>
    <scope>IDENTIFICATION</scope>
    <source>
        <strain evidence="7">Aabys</strain>
    </source>
</reference>
<dbReference type="Pfam" id="PF01212">
    <property type="entry name" value="Beta_elim_lyase"/>
    <property type="match status" value="1"/>
</dbReference>
<dbReference type="InterPro" id="IPR015424">
    <property type="entry name" value="PyrdxlP-dep_Trfase"/>
</dbReference>
<dbReference type="GO" id="GO:0006567">
    <property type="term" value="P:L-threonine catabolic process"/>
    <property type="evidence" value="ECO:0007669"/>
    <property type="project" value="TreeGrafter"/>
</dbReference>
<evidence type="ECO:0000256" key="4">
    <source>
        <dbReference type="ARBA" id="ARBA00023239"/>
    </source>
</evidence>
<keyword evidence="4" id="KW-0456">Lyase</keyword>
<reference evidence="9" key="2">
    <citation type="submission" date="2025-05" db="UniProtKB">
        <authorList>
            <consortium name="RefSeq"/>
        </authorList>
    </citation>
    <scope>IDENTIFICATION</scope>
    <source>
        <strain evidence="9">Aabys</strain>
        <tissue evidence="9">Whole body</tissue>
    </source>
</reference>
<evidence type="ECO:0000313" key="7">
    <source>
        <dbReference type="EnsemblMetazoa" id="MDOA013809-PB"/>
    </source>
</evidence>
<evidence type="ECO:0000313" key="9">
    <source>
        <dbReference type="RefSeq" id="XP_058987441.1"/>
    </source>
</evidence>
<dbReference type="PANTHER" id="PTHR48097">
    <property type="entry name" value="L-THREONINE ALDOLASE-RELATED"/>
    <property type="match status" value="1"/>
</dbReference>
<evidence type="ECO:0000256" key="2">
    <source>
        <dbReference type="ARBA" id="ARBA00006966"/>
    </source>
</evidence>
<dbReference type="NCBIfam" id="NF041359">
    <property type="entry name" value="GntG_guanitoxin"/>
    <property type="match status" value="1"/>
</dbReference>
<dbReference type="KEGG" id="mde:101895854"/>
<evidence type="ECO:0000259" key="6">
    <source>
        <dbReference type="Pfam" id="PF01212"/>
    </source>
</evidence>
<dbReference type="Proteomes" id="UP001652621">
    <property type="component" value="Unplaced"/>
</dbReference>
<dbReference type="EnsemblMetazoa" id="MDOA013809-RB">
    <property type="protein sequence ID" value="MDOA013809-PB"/>
    <property type="gene ID" value="MDOA013809"/>
</dbReference>
<dbReference type="RefSeq" id="XP_005188537.2">
    <property type="nucleotide sequence ID" value="XM_005188480.4"/>
</dbReference>
<dbReference type="Gene3D" id="3.40.640.10">
    <property type="entry name" value="Type I PLP-dependent aspartate aminotransferase-like (Major domain)"/>
    <property type="match status" value="1"/>
</dbReference>
<evidence type="ECO:0000256" key="3">
    <source>
        <dbReference type="ARBA" id="ARBA00022898"/>
    </source>
</evidence>
<dbReference type="VEuPathDB" id="VectorBase:MDOMA2_013808"/>
<dbReference type="SUPFAM" id="SSF53383">
    <property type="entry name" value="PLP-dependent transferases"/>
    <property type="match status" value="1"/>
</dbReference>
<name>A0A1I8NCK1_MUSDO</name>
<dbReference type="eggNOG" id="KOG1368">
    <property type="taxonomic scope" value="Eukaryota"/>
</dbReference>
<dbReference type="CDD" id="cd06502">
    <property type="entry name" value="TA_like"/>
    <property type="match status" value="1"/>
</dbReference>
<dbReference type="PANTHER" id="PTHR48097:SF9">
    <property type="entry name" value="L-THREONINE ALDOLASE"/>
    <property type="match status" value="1"/>
</dbReference>
<dbReference type="InterPro" id="IPR001597">
    <property type="entry name" value="ArAA_b-elim_lyase/Thr_aldolase"/>
</dbReference>
<dbReference type="Gene3D" id="3.90.1150.10">
    <property type="entry name" value="Aspartate Aminotransferase, domain 1"/>
    <property type="match status" value="1"/>
</dbReference>
<dbReference type="GO" id="GO:0005829">
    <property type="term" value="C:cytosol"/>
    <property type="evidence" value="ECO:0007669"/>
    <property type="project" value="TreeGrafter"/>
</dbReference>
<dbReference type="STRING" id="7370.A0A1I8NCK1"/>
<evidence type="ECO:0000313" key="8">
    <source>
        <dbReference type="Proteomes" id="UP001652621"/>
    </source>
</evidence>
<dbReference type="PIRSF" id="PIRSF017617">
    <property type="entry name" value="Thr_aldolase"/>
    <property type="match status" value="1"/>
</dbReference>
<proteinExistence type="inferred from homology"/>
<dbReference type="InterPro" id="IPR015422">
    <property type="entry name" value="PyrdxlP-dep_Trfase_small"/>
</dbReference>
<gene>
    <name evidence="7" type="primary">101895854</name>
    <name evidence="9" type="synonym">LOC131806788</name>
</gene>
<dbReference type="GO" id="GO:0008732">
    <property type="term" value="F:L-allo-threonine aldolase activity"/>
    <property type="evidence" value="ECO:0007669"/>
    <property type="project" value="TreeGrafter"/>
</dbReference>
<sequence>MPPANSTTSANYVVDIRSDTVSLPTKEMRQAMLEAVVGDDVYGEDPTVLQLEQTSAKLFEKEAALFVPSGTMANLLAIMVHCHRRGTEAIVGDISHTFLYEQAGAAQIAGVQLATIKNKPDGTFCLREMQHKLRLYDDCHEPVTALVVVENTHNMCGGKALPLEWLDELAAICKDPVKTNGKRIALHMDGARIFNAATYLKVPVSRITKDFDSVCFCLSKGLSAPVGSVLVGNKTFINEARRLRKVLGGGMRQCGVLAAAGLVALETIVPRLNEDHQRTKRIAEALFNIHSPNISVDLANVHSNILLIHMVNPKVTADEFAKRLGTVTAQELADGVITSAEDGASGIVLKVSARDWAYARIVLYHQITDKDVEYTIKKFEYVVKEFDRQLA</sequence>
<feature type="domain" description="Aromatic amino acid beta-eliminating lyase/threonine aldolase" evidence="6">
    <location>
        <begin position="15"/>
        <end position="302"/>
    </location>
</feature>
<dbReference type="InterPro" id="IPR023603">
    <property type="entry name" value="Low_specificity_L-TA-like"/>
</dbReference>
<protein>
    <submittedName>
        <fullName evidence="9">Uncharacterized protein LOC131806788</fullName>
    </submittedName>
</protein>
<dbReference type="OrthoDB" id="10261951at2759"/>
<evidence type="ECO:0000256" key="1">
    <source>
        <dbReference type="ARBA" id="ARBA00001933"/>
    </source>
</evidence>
<dbReference type="VEuPathDB" id="VectorBase:MDOA013809"/>